<accession>A0A4D4J4K0</accession>
<comment type="caution">
    <text evidence="1">The sequence shown here is derived from an EMBL/GenBank/DDBJ whole genome shotgun (WGS) entry which is preliminary data.</text>
</comment>
<evidence type="ECO:0008006" key="3">
    <source>
        <dbReference type="Google" id="ProtNLM"/>
    </source>
</evidence>
<protein>
    <recommendedName>
        <fullName evidence="3">DUF742 domain-containing protein</fullName>
    </recommendedName>
</protein>
<dbReference type="OrthoDB" id="4244884at2"/>
<evidence type="ECO:0000313" key="2">
    <source>
        <dbReference type="Proteomes" id="UP000298860"/>
    </source>
</evidence>
<name>A0A4D4J4K0_9PSEU</name>
<gene>
    <name evidence="1" type="ORF">GTS_11920</name>
</gene>
<sequence>MVIPNQSRSARVRPYAITGGRTRSRHPLLLETLISVPDFDQDVRDKLIPEARDIYVLCQVKQSIAEISTRLAMPLGVVRVLVSDLADHGQVQVHPTGHVAGQPDRGLLERVLRGLQTIS</sequence>
<dbReference type="PANTHER" id="PTHR36221">
    <property type="entry name" value="DUF742 DOMAIN-CONTAINING PROTEIN"/>
    <property type="match status" value="1"/>
</dbReference>
<organism evidence="1 2">
    <name type="scientific">Gandjariella thermophila</name>
    <dbReference type="NCBI Taxonomy" id="1931992"/>
    <lineage>
        <taxon>Bacteria</taxon>
        <taxon>Bacillati</taxon>
        <taxon>Actinomycetota</taxon>
        <taxon>Actinomycetes</taxon>
        <taxon>Pseudonocardiales</taxon>
        <taxon>Pseudonocardiaceae</taxon>
        <taxon>Gandjariella</taxon>
    </lineage>
</organism>
<reference evidence="2" key="1">
    <citation type="submission" date="2019-04" db="EMBL/GenBank/DDBJ databases">
        <title>Draft genome sequence of Pseudonocardiaceae bacterium SL3-2-4.</title>
        <authorList>
            <person name="Ningsih F."/>
            <person name="Yokota A."/>
            <person name="Sakai Y."/>
            <person name="Nanatani K."/>
            <person name="Yabe S."/>
            <person name="Oetari A."/>
            <person name="Sjamsuridzal W."/>
        </authorList>
    </citation>
    <scope>NUCLEOTIDE SEQUENCE [LARGE SCALE GENOMIC DNA]</scope>
    <source>
        <strain evidence="2">SL3-2-4</strain>
    </source>
</reference>
<dbReference type="AlphaFoldDB" id="A0A4D4J4K0"/>
<evidence type="ECO:0000313" key="1">
    <source>
        <dbReference type="EMBL" id="GDY29559.1"/>
    </source>
</evidence>
<dbReference type="RefSeq" id="WP_137812744.1">
    <property type="nucleotide sequence ID" value="NZ_BJFL01000004.1"/>
</dbReference>
<dbReference type="EMBL" id="BJFL01000004">
    <property type="protein sequence ID" value="GDY29559.1"/>
    <property type="molecule type" value="Genomic_DNA"/>
</dbReference>
<keyword evidence="2" id="KW-1185">Reference proteome</keyword>
<dbReference type="Proteomes" id="UP000298860">
    <property type="component" value="Unassembled WGS sequence"/>
</dbReference>
<dbReference type="PANTHER" id="PTHR36221:SF1">
    <property type="entry name" value="DUF742 DOMAIN-CONTAINING PROTEIN"/>
    <property type="match status" value="1"/>
</dbReference>
<dbReference type="InterPro" id="IPR007995">
    <property type="entry name" value="DUF742"/>
</dbReference>
<dbReference type="Pfam" id="PF05331">
    <property type="entry name" value="DUF742"/>
    <property type="match status" value="1"/>
</dbReference>
<proteinExistence type="predicted"/>